<dbReference type="HOGENOM" id="CLU_1513066_0_0_1"/>
<organism evidence="2">
    <name type="scientific">Selaginella moellendorffii</name>
    <name type="common">Spikemoss</name>
    <dbReference type="NCBI Taxonomy" id="88036"/>
    <lineage>
        <taxon>Eukaryota</taxon>
        <taxon>Viridiplantae</taxon>
        <taxon>Streptophyta</taxon>
        <taxon>Embryophyta</taxon>
        <taxon>Tracheophyta</taxon>
        <taxon>Lycopodiopsida</taxon>
        <taxon>Selaginellales</taxon>
        <taxon>Selaginellaceae</taxon>
        <taxon>Selaginella</taxon>
    </lineage>
</organism>
<proteinExistence type="predicted"/>
<dbReference type="Proteomes" id="UP000001514">
    <property type="component" value="Unassembled WGS sequence"/>
</dbReference>
<dbReference type="KEGG" id="smo:SELMODRAFT_416451"/>
<gene>
    <name evidence="1" type="ORF">SELMODRAFT_416451</name>
</gene>
<evidence type="ECO:0000313" key="1">
    <source>
        <dbReference type="EMBL" id="EFJ22714.1"/>
    </source>
</evidence>
<reference evidence="1 2" key="1">
    <citation type="journal article" date="2011" name="Science">
        <title>The Selaginella genome identifies genetic changes associated with the evolution of vascular plants.</title>
        <authorList>
            <person name="Banks J.A."/>
            <person name="Nishiyama T."/>
            <person name="Hasebe M."/>
            <person name="Bowman J.L."/>
            <person name="Gribskov M."/>
            <person name="dePamphilis C."/>
            <person name="Albert V.A."/>
            <person name="Aono N."/>
            <person name="Aoyama T."/>
            <person name="Ambrose B.A."/>
            <person name="Ashton N.W."/>
            <person name="Axtell M.J."/>
            <person name="Barker E."/>
            <person name="Barker M.S."/>
            <person name="Bennetzen J.L."/>
            <person name="Bonawitz N.D."/>
            <person name="Chapple C."/>
            <person name="Cheng C."/>
            <person name="Correa L.G."/>
            <person name="Dacre M."/>
            <person name="DeBarry J."/>
            <person name="Dreyer I."/>
            <person name="Elias M."/>
            <person name="Engstrom E.M."/>
            <person name="Estelle M."/>
            <person name="Feng L."/>
            <person name="Finet C."/>
            <person name="Floyd S.K."/>
            <person name="Frommer W.B."/>
            <person name="Fujita T."/>
            <person name="Gramzow L."/>
            <person name="Gutensohn M."/>
            <person name="Harholt J."/>
            <person name="Hattori M."/>
            <person name="Heyl A."/>
            <person name="Hirai T."/>
            <person name="Hiwatashi Y."/>
            <person name="Ishikawa M."/>
            <person name="Iwata M."/>
            <person name="Karol K.G."/>
            <person name="Koehler B."/>
            <person name="Kolukisaoglu U."/>
            <person name="Kubo M."/>
            <person name="Kurata T."/>
            <person name="Lalonde S."/>
            <person name="Li K."/>
            <person name="Li Y."/>
            <person name="Litt A."/>
            <person name="Lyons E."/>
            <person name="Manning G."/>
            <person name="Maruyama T."/>
            <person name="Michael T.P."/>
            <person name="Mikami K."/>
            <person name="Miyazaki S."/>
            <person name="Morinaga S."/>
            <person name="Murata T."/>
            <person name="Mueller-Roeber B."/>
            <person name="Nelson D.R."/>
            <person name="Obara M."/>
            <person name="Oguri Y."/>
            <person name="Olmstead R.G."/>
            <person name="Onodera N."/>
            <person name="Petersen B.L."/>
            <person name="Pils B."/>
            <person name="Prigge M."/>
            <person name="Rensing S.A."/>
            <person name="Riano-Pachon D.M."/>
            <person name="Roberts A.W."/>
            <person name="Sato Y."/>
            <person name="Scheller H.V."/>
            <person name="Schulz B."/>
            <person name="Schulz C."/>
            <person name="Shakirov E.V."/>
            <person name="Shibagaki N."/>
            <person name="Shinohara N."/>
            <person name="Shippen D.E."/>
            <person name="Soerensen I."/>
            <person name="Sotooka R."/>
            <person name="Sugimoto N."/>
            <person name="Sugita M."/>
            <person name="Sumikawa N."/>
            <person name="Tanurdzic M."/>
            <person name="Theissen G."/>
            <person name="Ulvskov P."/>
            <person name="Wakazuki S."/>
            <person name="Weng J.K."/>
            <person name="Willats W.W."/>
            <person name="Wipf D."/>
            <person name="Wolf P.G."/>
            <person name="Yang L."/>
            <person name="Zimmer A.D."/>
            <person name="Zhu Q."/>
            <person name="Mitros T."/>
            <person name="Hellsten U."/>
            <person name="Loque D."/>
            <person name="Otillar R."/>
            <person name="Salamov A."/>
            <person name="Schmutz J."/>
            <person name="Shapiro H."/>
            <person name="Lindquist E."/>
            <person name="Lucas S."/>
            <person name="Rokhsar D."/>
            <person name="Grigoriev I.V."/>
        </authorList>
    </citation>
    <scope>NUCLEOTIDE SEQUENCE [LARGE SCALE GENOMIC DNA]</scope>
</reference>
<dbReference type="EMBL" id="GL377595">
    <property type="protein sequence ID" value="EFJ22714.1"/>
    <property type="molecule type" value="Genomic_DNA"/>
</dbReference>
<keyword evidence="2" id="KW-1185">Reference proteome</keyword>
<dbReference type="Gramene" id="EFJ22714">
    <property type="protein sequence ID" value="EFJ22714"/>
    <property type="gene ID" value="SELMODRAFT_416451"/>
</dbReference>
<sequence length="178" mass="19436">MITLVSEMVGEAQAHQIVLKAAKEVDVIIAIIKQAMFHGVTVGLSIRPFLTCAAIPEKELLIAGLKKGLINLDDGEMTHCVGEYSIADAFFVLATKACYPLPQTLEELLSFTSNVSEMVKFEAFCNLVEPDEETSIAMATSLSNKKMMGEALFILNTHLKSSKSPEVTILEDTVKGKW</sequence>
<protein>
    <submittedName>
        <fullName evidence="1">Uncharacterized protein</fullName>
    </submittedName>
</protein>
<name>D8RZB2_SELML</name>
<dbReference type="InParanoid" id="D8RZB2"/>
<evidence type="ECO:0000313" key="2">
    <source>
        <dbReference type="Proteomes" id="UP000001514"/>
    </source>
</evidence>
<accession>D8RZB2</accession>
<dbReference type="AlphaFoldDB" id="D8RZB2"/>